<feature type="transmembrane region" description="Helical" evidence="6">
    <location>
        <begin position="271"/>
        <end position="289"/>
    </location>
</feature>
<feature type="transmembrane region" description="Helical" evidence="6">
    <location>
        <begin position="149"/>
        <end position="172"/>
    </location>
</feature>
<comment type="similarity">
    <text evidence="2">Belongs to the autoinducer-2 exporter (AI-2E) (TC 2.A.86) family.</text>
</comment>
<evidence type="ECO:0000256" key="2">
    <source>
        <dbReference type="ARBA" id="ARBA00009773"/>
    </source>
</evidence>
<feature type="transmembrane region" description="Helical" evidence="6">
    <location>
        <begin position="202"/>
        <end position="228"/>
    </location>
</feature>
<keyword evidence="3 6" id="KW-0812">Transmembrane</keyword>
<name>A0A7C2TIY2_9BACT</name>
<dbReference type="EMBL" id="DSDS01000123">
    <property type="protein sequence ID" value="HET98103.1"/>
    <property type="molecule type" value="Genomic_DNA"/>
</dbReference>
<evidence type="ECO:0000256" key="5">
    <source>
        <dbReference type="ARBA" id="ARBA00023136"/>
    </source>
</evidence>
<proteinExistence type="inferred from homology"/>
<evidence type="ECO:0000256" key="3">
    <source>
        <dbReference type="ARBA" id="ARBA00022692"/>
    </source>
</evidence>
<keyword evidence="4 6" id="KW-1133">Transmembrane helix</keyword>
<dbReference type="AlphaFoldDB" id="A0A7C2TIY2"/>
<feature type="transmembrane region" description="Helical" evidence="6">
    <location>
        <begin position="53"/>
        <end position="78"/>
    </location>
</feature>
<dbReference type="InterPro" id="IPR002549">
    <property type="entry name" value="AI-2E-like"/>
</dbReference>
<evidence type="ECO:0000313" key="7">
    <source>
        <dbReference type="EMBL" id="HET98103.1"/>
    </source>
</evidence>
<evidence type="ECO:0000256" key="1">
    <source>
        <dbReference type="ARBA" id="ARBA00004141"/>
    </source>
</evidence>
<sequence>MVMGYFLILFLISILLVGRLLWPFLSILILSYLLTSIFRPIYNLLNRKLPDFFASLLTCTLVVLLVFVPLVFFVFALAQEAQNLYEWGRGAGANLGLKLRAFQESPLFVRLQETAALLGFSLEPDNISRALAELARVVGLFLYNQASSWAANIMMFFFSFFLMILTIFFLLIEHDRLLNYILRLSPLPDDQKRRLFAKFDEITGAVLIGNGICALIQGVLGGIIFVVFSLGPPVLWGSIMAVLAFLPIFGIGLILVPAALLLGFKGGLAEAFIILALYGVITITIEYLLKPKLVGSRVKMHTLLVFLSIIGGLSAFGFLGIIYGPLIITAFLTLAEIYQSSYDRYVKNVNFH</sequence>
<comment type="caution">
    <text evidence="7">The sequence shown here is derived from an EMBL/GenBank/DDBJ whole genome shotgun (WGS) entry which is preliminary data.</text>
</comment>
<reference evidence="7" key="1">
    <citation type="journal article" date="2020" name="mSystems">
        <title>Genome- and Community-Level Interaction Insights into Carbon Utilization and Element Cycling Functions of Hydrothermarchaeota in Hydrothermal Sediment.</title>
        <authorList>
            <person name="Zhou Z."/>
            <person name="Liu Y."/>
            <person name="Xu W."/>
            <person name="Pan J."/>
            <person name="Luo Z.H."/>
            <person name="Li M."/>
        </authorList>
    </citation>
    <scope>NUCLEOTIDE SEQUENCE [LARGE SCALE GENOMIC DNA]</scope>
    <source>
        <strain evidence="7">SpSt-1224</strain>
    </source>
</reference>
<feature type="transmembrane region" description="Helical" evidence="6">
    <location>
        <begin position="6"/>
        <end position="33"/>
    </location>
</feature>
<dbReference type="PANTHER" id="PTHR21716:SF4">
    <property type="entry name" value="TRANSMEMBRANE PROTEIN 245"/>
    <property type="match status" value="1"/>
</dbReference>
<gene>
    <name evidence="7" type="ORF">ENN98_05350</name>
</gene>
<protein>
    <submittedName>
        <fullName evidence="7">AI-2E family transporter</fullName>
    </submittedName>
</protein>
<dbReference type="GO" id="GO:0016020">
    <property type="term" value="C:membrane"/>
    <property type="evidence" value="ECO:0007669"/>
    <property type="project" value="UniProtKB-SubCell"/>
</dbReference>
<evidence type="ECO:0000256" key="6">
    <source>
        <dbReference type="SAM" id="Phobius"/>
    </source>
</evidence>
<organism evidence="7">
    <name type="scientific">Desulfurivibrio alkaliphilus</name>
    <dbReference type="NCBI Taxonomy" id="427923"/>
    <lineage>
        <taxon>Bacteria</taxon>
        <taxon>Pseudomonadati</taxon>
        <taxon>Thermodesulfobacteriota</taxon>
        <taxon>Desulfobulbia</taxon>
        <taxon>Desulfobulbales</taxon>
        <taxon>Desulfobulbaceae</taxon>
        <taxon>Desulfurivibrio</taxon>
    </lineage>
</organism>
<feature type="transmembrane region" description="Helical" evidence="6">
    <location>
        <begin position="234"/>
        <end position="264"/>
    </location>
</feature>
<accession>A0A7C2TIY2</accession>
<dbReference type="Pfam" id="PF01594">
    <property type="entry name" value="AI-2E_transport"/>
    <property type="match status" value="1"/>
</dbReference>
<evidence type="ECO:0000256" key="4">
    <source>
        <dbReference type="ARBA" id="ARBA00022989"/>
    </source>
</evidence>
<comment type="subcellular location">
    <subcellularLocation>
        <location evidence="1">Membrane</location>
        <topology evidence="1">Multi-pass membrane protein</topology>
    </subcellularLocation>
</comment>
<keyword evidence="5 6" id="KW-0472">Membrane</keyword>
<dbReference type="PANTHER" id="PTHR21716">
    <property type="entry name" value="TRANSMEMBRANE PROTEIN"/>
    <property type="match status" value="1"/>
</dbReference>
<dbReference type="Proteomes" id="UP000885986">
    <property type="component" value="Unassembled WGS sequence"/>
</dbReference>
<feature type="transmembrane region" description="Helical" evidence="6">
    <location>
        <begin position="301"/>
        <end position="334"/>
    </location>
</feature>